<evidence type="ECO:0000259" key="1">
    <source>
        <dbReference type="Pfam" id="PF11074"/>
    </source>
</evidence>
<protein>
    <recommendedName>
        <fullName evidence="1">DUF2779 domain-containing protein</fullName>
    </recommendedName>
</protein>
<gene>
    <name evidence="2" type="ORF">OVS_02985</name>
</gene>
<keyword evidence="3" id="KW-1185">Reference proteome</keyword>
<dbReference type="EMBL" id="CP006935">
    <property type="protein sequence ID" value="AHC40373.1"/>
    <property type="molecule type" value="Genomic_DNA"/>
</dbReference>
<evidence type="ECO:0000313" key="2">
    <source>
        <dbReference type="EMBL" id="AHC40373.1"/>
    </source>
</evidence>
<reference evidence="2 3" key="1">
    <citation type="journal article" date="2014" name="Genome Announc.">
        <title>Complete Genome Sequence of Mycoplasma ovis Strain Michigan, a Hemoplasma of Sheep with Two Distinct 16S rRNA Genes.</title>
        <authorList>
            <person name="Deshuillers P.L."/>
            <person name="Santos A.P."/>
            <person name="do Nascimento N.C."/>
            <person name="Hampel J.A."/>
            <person name="Bergin I.L."/>
            <person name="Dyson M.C."/>
            <person name="Messick J.B."/>
        </authorList>
    </citation>
    <scope>NUCLEOTIDE SEQUENCE [LARGE SCALE GENOMIC DNA]</scope>
    <source>
        <strain evidence="2 3">Michigan</strain>
    </source>
</reference>
<name>A0ABN4BS49_9MOLU</name>
<organism evidence="2 3">
    <name type="scientific">Mycoplasma ovis str. Michigan</name>
    <dbReference type="NCBI Taxonomy" id="1415773"/>
    <lineage>
        <taxon>Bacteria</taxon>
        <taxon>Bacillati</taxon>
        <taxon>Mycoplasmatota</taxon>
        <taxon>Mollicutes</taxon>
        <taxon>Mycoplasmataceae</taxon>
        <taxon>Mycoplasma</taxon>
    </lineage>
</organism>
<proteinExistence type="predicted"/>
<dbReference type="InterPro" id="IPR021301">
    <property type="entry name" value="DUF2779"/>
</dbReference>
<dbReference type="Proteomes" id="UP000018745">
    <property type="component" value="Chromosome"/>
</dbReference>
<dbReference type="Pfam" id="PF11074">
    <property type="entry name" value="DUF2779"/>
    <property type="match status" value="1"/>
</dbReference>
<accession>A0ABN4BS49</accession>
<feature type="domain" description="DUF2779" evidence="1">
    <location>
        <begin position="367"/>
        <end position="485"/>
    </location>
</feature>
<sequence length="628" mass="74471">MIIQKIMKKAQEASNSKDFLSGLFELWDWKETNLSQKYYFFKGTKGQWEEFLEHKKKNNIDSFFVYCPEITINNFSEDGLDLILNPSGLFFSGDNLILFLFSYSANPNSTYLPEFLFYHLCFQKYLNLEIQEFFITWFDKSGKVQISNYLPSVKKVNKLSNPDYLKISELLGVQSFEGKLPLNFVEKASNTQNQAKDQEERIFKTTEIMKKHFSNRIQKLTELSKNLLIQLPENLKTLSEWHKSINWVNLISLDSLESNYQVSIQFKQFEIDTSIYKKTLKLLYPSFSIISFSLWSRFKGVFELIKELNKNHLTSIPAQDSFWDSFLSFSFSKYSGISKEINDFFLSREGLQRLSKELLEIKWKVYYDFESYEETLTQLSIQIFSDKNLYLKENLILESKDVLEDFEKQIIYKLAIPLLKYESNSENEDLEYLKKRIVYISFNKSFECEWLKRLAEKYKQKNQELYVFSNLIKSLTMDLSDWFKFSKNLSLNLISPLGGAHSLKKLTKLVAEKKYSEIELVQEGRAAQLLFFYFYLLEDKLSNHHLSSKHWIIKENNSSPLKEQLKEYCELDVENMVLAVKWLEKEYKNQEGSLVNQRDILSFISWIKDQKACVFNILIQDYINWKLT</sequence>
<evidence type="ECO:0000313" key="3">
    <source>
        <dbReference type="Proteomes" id="UP000018745"/>
    </source>
</evidence>